<evidence type="ECO:0000256" key="5">
    <source>
        <dbReference type="RuleBase" id="RU000304"/>
    </source>
</evidence>
<sequence>MSAMASPENIPLTLSDRFELLSPLGHGSFGTVSCARVRRANASTVPYLRPDSIVAIKSMKKPLPNPADYLRIREVSFLRIIPPHDNIVRAYEIFLDLSTNQLHIIMEKLEMNLYQYLTSRAGVRFSTPTARAILFQVVSAVQHIHSHGFFHRDIKPENVLVCLPPHGASHDDIAPAVKLSDFGHVREVKGKSPYTSYVSTRWYRAPELLLKVGHYGPEVDIWALGAMAFEIATLTPLFAGSCEMDQISKICEVVGSPDSVMSIGGTWQDADMYTIKLGFLLPERNEGINLLDRLLKNAAQCTGSDEGEYSSLSYWIAMCLKWDPQRRPSIDELIEDRYLANNTKLLRHMPGRSISPSSPRTSMVSGTSSTAPSSSSPSPSLTSSSSMQHSTSVSELSSTTKSAASASPSDDCSQCPHSASRKHSRWMRNISFMHHYDDETVHQRSSASRKSKASTKHQNPPFLNRHRHSFMSFFKSKTASRSETSMY</sequence>
<feature type="domain" description="Protein kinase" evidence="7">
    <location>
        <begin position="18"/>
        <end position="339"/>
    </location>
</feature>
<evidence type="ECO:0000313" key="8">
    <source>
        <dbReference type="EMBL" id="KAK7206736.1"/>
    </source>
</evidence>
<dbReference type="PROSITE" id="PS00108">
    <property type="entry name" value="PROTEIN_KINASE_ST"/>
    <property type="match status" value="1"/>
</dbReference>
<feature type="region of interest" description="Disordered" evidence="6">
    <location>
        <begin position="348"/>
        <end position="419"/>
    </location>
</feature>
<dbReference type="Gene3D" id="1.10.510.10">
    <property type="entry name" value="Transferase(Phosphotransferase) domain 1"/>
    <property type="match status" value="1"/>
</dbReference>
<dbReference type="InterPro" id="IPR011009">
    <property type="entry name" value="Kinase-like_dom_sf"/>
</dbReference>
<feature type="region of interest" description="Disordered" evidence="6">
    <location>
        <begin position="437"/>
        <end position="464"/>
    </location>
</feature>
<comment type="similarity">
    <text evidence="5">Belongs to the protein kinase superfamily.</text>
</comment>
<keyword evidence="2 4" id="KW-0547">Nucleotide-binding</keyword>
<dbReference type="PROSITE" id="PS50011">
    <property type="entry name" value="PROTEIN_KINASE_DOM"/>
    <property type="match status" value="1"/>
</dbReference>
<comment type="caution">
    <text evidence="8">The sequence shown here is derived from an EMBL/GenBank/DDBJ whole genome shotgun (WGS) entry which is preliminary data.</text>
</comment>
<keyword evidence="9" id="KW-1185">Reference proteome</keyword>
<evidence type="ECO:0000256" key="2">
    <source>
        <dbReference type="ARBA" id="ARBA00022741"/>
    </source>
</evidence>
<feature type="compositionally biased region" description="Polar residues" evidence="6">
    <location>
        <begin position="354"/>
        <end position="364"/>
    </location>
</feature>
<dbReference type="SMART" id="SM00220">
    <property type="entry name" value="S_TKc"/>
    <property type="match status" value="1"/>
</dbReference>
<protein>
    <submittedName>
        <fullName evidence="8">Kinase-like domain-containing protein</fullName>
    </submittedName>
</protein>
<feature type="compositionally biased region" description="Low complexity" evidence="6">
    <location>
        <begin position="365"/>
        <end position="416"/>
    </location>
</feature>
<dbReference type="PROSITE" id="PS00107">
    <property type="entry name" value="PROTEIN_KINASE_ATP"/>
    <property type="match status" value="1"/>
</dbReference>
<dbReference type="EMBL" id="JBBJBU010000002">
    <property type="protein sequence ID" value="KAK7206736.1"/>
    <property type="molecule type" value="Genomic_DNA"/>
</dbReference>
<evidence type="ECO:0000313" key="9">
    <source>
        <dbReference type="Proteomes" id="UP001498771"/>
    </source>
</evidence>
<dbReference type="InterPro" id="IPR008271">
    <property type="entry name" value="Ser/Thr_kinase_AS"/>
</dbReference>
<dbReference type="Pfam" id="PF00069">
    <property type="entry name" value="Pkinase"/>
    <property type="match status" value="1"/>
</dbReference>
<gene>
    <name evidence="8" type="ORF">BZA70DRAFT_274962</name>
</gene>
<dbReference type="PANTHER" id="PTHR24055">
    <property type="entry name" value="MITOGEN-ACTIVATED PROTEIN KINASE"/>
    <property type="match status" value="1"/>
</dbReference>
<dbReference type="InterPro" id="IPR017441">
    <property type="entry name" value="Protein_kinase_ATP_BS"/>
</dbReference>
<dbReference type="InterPro" id="IPR000719">
    <property type="entry name" value="Prot_kinase_dom"/>
</dbReference>
<reference evidence="8 9" key="1">
    <citation type="submission" date="2024-03" db="EMBL/GenBank/DDBJ databases">
        <title>Genome-scale model development and genomic sequencing of the oleaginous clade Lipomyces.</title>
        <authorList>
            <consortium name="Lawrence Berkeley National Laboratory"/>
            <person name="Czajka J.J."/>
            <person name="Han Y."/>
            <person name="Kim J."/>
            <person name="Mondo S.J."/>
            <person name="Hofstad B.A."/>
            <person name="Robles A."/>
            <person name="Haridas S."/>
            <person name="Riley R."/>
            <person name="LaButti K."/>
            <person name="Pangilinan J."/>
            <person name="Andreopoulos W."/>
            <person name="Lipzen A."/>
            <person name="Yan J."/>
            <person name="Wang M."/>
            <person name="Ng V."/>
            <person name="Grigoriev I.V."/>
            <person name="Spatafora J.W."/>
            <person name="Magnuson J.K."/>
            <person name="Baker S.E."/>
            <person name="Pomraning K.R."/>
        </authorList>
    </citation>
    <scope>NUCLEOTIDE SEQUENCE [LARGE SCALE GENOMIC DNA]</scope>
    <source>
        <strain evidence="8 9">Phaff 52-87</strain>
    </source>
</reference>
<dbReference type="GeneID" id="90037576"/>
<dbReference type="SUPFAM" id="SSF56112">
    <property type="entry name" value="Protein kinase-like (PK-like)"/>
    <property type="match status" value="1"/>
</dbReference>
<dbReference type="Gene3D" id="3.30.200.20">
    <property type="entry name" value="Phosphorylase Kinase, domain 1"/>
    <property type="match status" value="1"/>
</dbReference>
<dbReference type="InterPro" id="IPR050117">
    <property type="entry name" value="MAPK"/>
</dbReference>
<keyword evidence="1 5" id="KW-0808">Transferase</keyword>
<evidence type="ECO:0000259" key="7">
    <source>
        <dbReference type="PROSITE" id="PS50011"/>
    </source>
</evidence>
<feature type="binding site" evidence="4">
    <location>
        <position position="57"/>
    </location>
    <ligand>
        <name>ATP</name>
        <dbReference type="ChEBI" id="CHEBI:30616"/>
    </ligand>
</feature>
<dbReference type="Proteomes" id="UP001498771">
    <property type="component" value="Unassembled WGS sequence"/>
</dbReference>
<evidence type="ECO:0000256" key="1">
    <source>
        <dbReference type="ARBA" id="ARBA00022527"/>
    </source>
</evidence>
<evidence type="ECO:0000256" key="4">
    <source>
        <dbReference type="PROSITE-ProRule" id="PRU10141"/>
    </source>
</evidence>
<keyword evidence="1 5" id="KW-0418">Kinase</keyword>
<dbReference type="RefSeq" id="XP_064769769.1">
    <property type="nucleotide sequence ID" value="XM_064912064.1"/>
</dbReference>
<name>A0ABR1FA59_9ASCO</name>
<proteinExistence type="inferred from homology"/>
<organism evidence="8 9">
    <name type="scientific">Myxozyma melibiosi</name>
    <dbReference type="NCBI Taxonomy" id="54550"/>
    <lineage>
        <taxon>Eukaryota</taxon>
        <taxon>Fungi</taxon>
        <taxon>Dikarya</taxon>
        <taxon>Ascomycota</taxon>
        <taxon>Saccharomycotina</taxon>
        <taxon>Lipomycetes</taxon>
        <taxon>Lipomycetales</taxon>
        <taxon>Lipomycetaceae</taxon>
        <taxon>Myxozyma</taxon>
    </lineage>
</organism>
<accession>A0ABR1FA59</accession>
<evidence type="ECO:0000256" key="3">
    <source>
        <dbReference type="ARBA" id="ARBA00022840"/>
    </source>
</evidence>
<keyword evidence="3 4" id="KW-0067">ATP-binding</keyword>
<keyword evidence="1 5" id="KW-0723">Serine/threonine-protein kinase</keyword>
<evidence type="ECO:0000256" key="6">
    <source>
        <dbReference type="SAM" id="MobiDB-lite"/>
    </source>
</evidence>